<evidence type="ECO:0000256" key="2">
    <source>
        <dbReference type="ARBA" id="ARBA00022598"/>
    </source>
</evidence>
<dbReference type="InterPro" id="IPR020845">
    <property type="entry name" value="AMP-binding_CS"/>
</dbReference>
<gene>
    <name evidence="7" type="ORF">R9X50_00763600</name>
</gene>
<dbReference type="Pfam" id="PF00501">
    <property type="entry name" value="AMP-binding"/>
    <property type="match status" value="1"/>
</dbReference>
<evidence type="ECO:0000313" key="8">
    <source>
        <dbReference type="Proteomes" id="UP001303373"/>
    </source>
</evidence>
<dbReference type="PROSITE" id="PS00455">
    <property type="entry name" value="AMP_BINDING"/>
    <property type="match status" value="1"/>
</dbReference>
<dbReference type="GO" id="GO:0005524">
    <property type="term" value="F:ATP binding"/>
    <property type="evidence" value="ECO:0007669"/>
    <property type="project" value="UniProtKB-KW"/>
</dbReference>
<evidence type="ECO:0000256" key="5">
    <source>
        <dbReference type="ARBA" id="ARBA00036813"/>
    </source>
</evidence>
<dbReference type="Gene3D" id="3.40.50.12780">
    <property type="entry name" value="N-terminal domain of ligase-like"/>
    <property type="match status" value="1"/>
</dbReference>
<evidence type="ECO:0000256" key="4">
    <source>
        <dbReference type="ARBA" id="ARBA00022840"/>
    </source>
</evidence>
<comment type="catalytic activity">
    <reaction evidence="5">
        <text>a long-chain fatty acid + ATP + CoA = a long-chain fatty acyl-CoA + AMP + diphosphate</text>
        <dbReference type="Rhea" id="RHEA:15421"/>
        <dbReference type="ChEBI" id="CHEBI:30616"/>
        <dbReference type="ChEBI" id="CHEBI:33019"/>
        <dbReference type="ChEBI" id="CHEBI:57287"/>
        <dbReference type="ChEBI" id="CHEBI:57560"/>
        <dbReference type="ChEBI" id="CHEBI:83139"/>
        <dbReference type="ChEBI" id="CHEBI:456215"/>
        <dbReference type="EC" id="6.2.1.3"/>
    </reaction>
</comment>
<keyword evidence="3" id="KW-0547">Nucleotide-binding</keyword>
<evidence type="ECO:0000256" key="1">
    <source>
        <dbReference type="ARBA" id="ARBA00006432"/>
    </source>
</evidence>
<keyword evidence="8" id="KW-1185">Reference proteome</keyword>
<dbReference type="GO" id="GO:0005811">
    <property type="term" value="C:lipid droplet"/>
    <property type="evidence" value="ECO:0007669"/>
    <property type="project" value="TreeGrafter"/>
</dbReference>
<dbReference type="PANTHER" id="PTHR43272:SF83">
    <property type="entry name" value="ACYL-COA SYNTHETASE LONG-CHAIN, ISOFORM J"/>
    <property type="match status" value="1"/>
</dbReference>
<comment type="similarity">
    <text evidence="1">Belongs to the ATP-dependent AMP-binding enzyme family.</text>
</comment>
<dbReference type="GO" id="GO:0005886">
    <property type="term" value="C:plasma membrane"/>
    <property type="evidence" value="ECO:0007669"/>
    <property type="project" value="TreeGrafter"/>
</dbReference>
<dbReference type="GO" id="GO:0035336">
    <property type="term" value="P:long-chain fatty-acyl-CoA metabolic process"/>
    <property type="evidence" value="ECO:0007669"/>
    <property type="project" value="TreeGrafter"/>
</dbReference>
<accession>A0AAQ3RCE5</accession>
<dbReference type="GO" id="GO:0004467">
    <property type="term" value="F:long-chain fatty acid-CoA ligase activity"/>
    <property type="evidence" value="ECO:0007669"/>
    <property type="project" value="UniProtKB-EC"/>
</dbReference>
<dbReference type="GO" id="GO:0005783">
    <property type="term" value="C:endoplasmic reticulum"/>
    <property type="evidence" value="ECO:0007669"/>
    <property type="project" value="TreeGrafter"/>
</dbReference>
<evidence type="ECO:0000256" key="3">
    <source>
        <dbReference type="ARBA" id="ARBA00022741"/>
    </source>
</evidence>
<dbReference type="PANTHER" id="PTHR43272">
    <property type="entry name" value="LONG-CHAIN-FATTY-ACID--COA LIGASE"/>
    <property type="match status" value="1"/>
</dbReference>
<evidence type="ECO:0000313" key="7">
    <source>
        <dbReference type="EMBL" id="WPH04741.1"/>
    </source>
</evidence>
<sequence>MADHLSRRPIIQPRTIKPGPYTIEVEGVAKVHGETLPRRHPLAKDKLLTEPEPGVATLYDVLKRSVRKYGQLDALGSRKVVDTHVETKKVSDGQGGQVEKKWTFYELSDYSYITFEEFEKQALTAGTALRKLGLEPNDRIEMYAATSAFWITVAHGAFSQSITLATAYDTLGEEGLTHSLVQTKAKAIFIDPALLPRVTKAIHKAKDIQAIVYNEHAPQPIDQKDIDALKKEHPQVSIHSFGEFLATATELVDPVPPSADSLACIMYTSGSTGAPKGVLLKHSTIIAAIAGINSVIEVHVAPGERILMYLPVAHIIEFVFENTALYWGAVMGYGNPRTLTDQSVRKCSGDLGAFKPHLLVGVPQIWEAVKKGIIGKIGAPGSLTSRVFWGAMAAKEHLLNWGLPGASLLDYLVFNKIKKATGGNLRLTLNGGGPIAESTVRFVSYSICPMLGGYGLTETVGMGAIMDPYAWNSTSLGPPPACIETKLVDVPDLNYFTSHNPPQGEVWIRGGAVIEGYLDNPEENAKAFHDGWFKTGDIGQYDATGQLKIIDRKKNLVKTLNGEYIALEKLESLYRSTSVVANICVYASPDYTKPIAIVSAAEPALRKIGDEVGEPQTASSEELCKSKKVRAAVRKEMLTIGKQNGLQGIELIQDVVLSEEEWTPQSGLVTSAQKLNRRAVVEKFKKEIDEAYKSSGGS</sequence>
<organism evidence="7 8">
    <name type="scientific">Acrodontium crateriforme</name>
    <dbReference type="NCBI Taxonomy" id="150365"/>
    <lineage>
        <taxon>Eukaryota</taxon>
        <taxon>Fungi</taxon>
        <taxon>Dikarya</taxon>
        <taxon>Ascomycota</taxon>
        <taxon>Pezizomycotina</taxon>
        <taxon>Dothideomycetes</taxon>
        <taxon>Dothideomycetidae</taxon>
        <taxon>Mycosphaerellales</taxon>
        <taxon>Teratosphaeriaceae</taxon>
        <taxon>Acrodontium</taxon>
    </lineage>
</organism>
<name>A0AAQ3RCE5_9PEZI</name>
<dbReference type="EMBL" id="CP138592">
    <property type="protein sequence ID" value="WPH04741.1"/>
    <property type="molecule type" value="Genomic_DNA"/>
</dbReference>
<dbReference type="Proteomes" id="UP001303373">
    <property type="component" value="Chromosome 13"/>
</dbReference>
<feature type="domain" description="AMP-dependent synthetase/ligase" evidence="6">
    <location>
        <begin position="106"/>
        <end position="518"/>
    </location>
</feature>
<dbReference type="InterPro" id="IPR000873">
    <property type="entry name" value="AMP-dep_synth/lig_dom"/>
</dbReference>
<keyword evidence="2" id="KW-0436">Ligase</keyword>
<proteinExistence type="inferred from homology"/>
<reference evidence="7 8" key="1">
    <citation type="submission" date="2023-11" db="EMBL/GenBank/DDBJ databases">
        <title>An acidophilic fungus is an integral part of prey digestion in a carnivorous sundew plant.</title>
        <authorList>
            <person name="Tsai I.J."/>
        </authorList>
    </citation>
    <scope>NUCLEOTIDE SEQUENCE [LARGE SCALE GENOMIC DNA]</scope>
    <source>
        <strain evidence="7">169a</strain>
    </source>
</reference>
<dbReference type="AlphaFoldDB" id="A0AAQ3RCE5"/>
<evidence type="ECO:0000259" key="6">
    <source>
        <dbReference type="Pfam" id="PF00501"/>
    </source>
</evidence>
<keyword evidence="4" id="KW-0067">ATP-binding</keyword>
<dbReference type="InterPro" id="IPR042099">
    <property type="entry name" value="ANL_N_sf"/>
</dbReference>
<protein>
    <recommendedName>
        <fullName evidence="6">AMP-dependent synthetase/ligase domain-containing protein</fullName>
    </recommendedName>
</protein>
<dbReference type="SUPFAM" id="SSF56801">
    <property type="entry name" value="Acetyl-CoA synthetase-like"/>
    <property type="match status" value="1"/>
</dbReference>